<dbReference type="AlphaFoldDB" id="A0A6A6ID57"/>
<accession>A0A6A6ID57</accession>
<dbReference type="PANTHER" id="PTHR35394">
    <property type="entry name" value="DUF3176 DOMAIN-CONTAINING PROTEIN"/>
    <property type="match status" value="1"/>
</dbReference>
<feature type="region of interest" description="Disordered" evidence="1">
    <location>
        <begin position="113"/>
        <end position="159"/>
    </location>
</feature>
<evidence type="ECO:0000256" key="2">
    <source>
        <dbReference type="SAM" id="Phobius"/>
    </source>
</evidence>
<evidence type="ECO:0000313" key="3">
    <source>
        <dbReference type="EMBL" id="KAF2247998.1"/>
    </source>
</evidence>
<dbReference type="EMBL" id="ML987196">
    <property type="protein sequence ID" value="KAF2247998.1"/>
    <property type="molecule type" value="Genomic_DNA"/>
</dbReference>
<evidence type="ECO:0000313" key="4">
    <source>
        <dbReference type="Proteomes" id="UP000800094"/>
    </source>
</evidence>
<keyword evidence="2" id="KW-0472">Membrane</keyword>
<feature type="compositionally biased region" description="Basic and acidic residues" evidence="1">
    <location>
        <begin position="121"/>
        <end position="132"/>
    </location>
</feature>
<dbReference type="RefSeq" id="XP_033683002.1">
    <property type="nucleotide sequence ID" value="XM_033831028.1"/>
</dbReference>
<gene>
    <name evidence="3" type="ORF">BU26DRAFT_531466</name>
</gene>
<keyword evidence="4" id="KW-1185">Reference proteome</keyword>
<dbReference type="InterPro" id="IPR021514">
    <property type="entry name" value="DUF3176"/>
</dbReference>
<protein>
    <recommendedName>
        <fullName evidence="5">DUF3176 domain containing protein</fullName>
    </recommendedName>
</protein>
<sequence>MPYPQGQRQWPPYPQIPIFLETSDNNGTRRTFRTISPISPSPEIRPHDRPIQFLAVASTQFTNVSPVSPATQFTNLSPIWPIPEPPPEIIQHPPRRPALRFFPTAKPRIQLHAAPQPPQSEKAHKAHEDAPHPGRKSKLGLGILEDASNPNPTPTISPVLERTNRSSNIAQRIEEKIWRYNLSGNIIKRWLLEIISWFISAISMAIIIGVLIYYRNKKIPNWPGYLTLNAFISVLSKIAGAALILPVSEALGQLKWSWFQGHSKKMWDFEIFDNASRGPWGAFLLLIRTKGKTLAALGAVITIFSLALDPFFQQVVDFPTRWMIQGNSSIPRVVEYAPQFGKLLQGGFEILQKDQDIQAVAERFFYGNGTKPVIVGNATRPDIPLSCPTSNCTYPLYETLAVCSACVEVEQLLTYACLDTRIDWTSNLTGVGTESTYPNGTMCGYFLNATSEAPVLMSGYLVNSGNSSAGEALLTRALPLTTNVYRRPLFGGSINFKHVRNPISDVLIVAASNGSASVYRGEAPVAHECLLSWCSKTINSTYFWATYEEEVISNVTNTTEGPFPWTTTRVVLSPTLNGTKNVYSENITVDGSEARYGVSNLTHVQIITVFDDIFPSFTTVANSSVNESFLRFGTSDRTSVKLRSLEFNPWLPPNNLTRHMERLATAMTNVVRSSSSNEMVNGVAYNLESYVSVRWVWLILPLSLLFLSAGFLGATIAKTAKESGQLGVWKTSAIATLLYGLPDDMQRKITSAAEGGTPRARAKELKVKLLPKGWRVSGYNPFSPTTPKVPKSQPPPGWI</sequence>
<proteinExistence type="predicted"/>
<feature type="transmembrane region" description="Helical" evidence="2">
    <location>
        <begin position="695"/>
        <end position="717"/>
    </location>
</feature>
<dbReference type="Pfam" id="PF11374">
    <property type="entry name" value="DUF3176"/>
    <property type="match status" value="1"/>
</dbReference>
<dbReference type="OrthoDB" id="5242705at2759"/>
<feature type="transmembrane region" description="Helical" evidence="2">
    <location>
        <begin position="190"/>
        <end position="214"/>
    </location>
</feature>
<dbReference type="Proteomes" id="UP000800094">
    <property type="component" value="Unassembled WGS sequence"/>
</dbReference>
<keyword evidence="2" id="KW-1133">Transmembrane helix</keyword>
<dbReference type="GeneID" id="54584358"/>
<organism evidence="3 4">
    <name type="scientific">Trematosphaeria pertusa</name>
    <dbReference type="NCBI Taxonomy" id="390896"/>
    <lineage>
        <taxon>Eukaryota</taxon>
        <taxon>Fungi</taxon>
        <taxon>Dikarya</taxon>
        <taxon>Ascomycota</taxon>
        <taxon>Pezizomycotina</taxon>
        <taxon>Dothideomycetes</taxon>
        <taxon>Pleosporomycetidae</taxon>
        <taxon>Pleosporales</taxon>
        <taxon>Massarineae</taxon>
        <taxon>Trematosphaeriaceae</taxon>
        <taxon>Trematosphaeria</taxon>
    </lineage>
</organism>
<feature type="transmembrane region" description="Helical" evidence="2">
    <location>
        <begin position="226"/>
        <end position="247"/>
    </location>
</feature>
<reference evidence="3" key="1">
    <citation type="journal article" date="2020" name="Stud. Mycol.">
        <title>101 Dothideomycetes genomes: a test case for predicting lifestyles and emergence of pathogens.</title>
        <authorList>
            <person name="Haridas S."/>
            <person name="Albert R."/>
            <person name="Binder M."/>
            <person name="Bloem J."/>
            <person name="Labutti K."/>
            <person name="Salamov A."/>
            <person name="Andreopoulos B."/>
            <person name="Baker S."/>
            <person name="Barry K."/>
            <person name="Bills G."/>
            <person name="Bluhm B."/>
            <person name="Cannon C."/>
            <person name="Castanera R."/>
            <person name="Culley D."/>
            <person name="Daum C."/>
            <person name="Ezra D."/>
            <person name="Gonzalez J."/>
            <person name="Henrissat B."/>
            <person name="Kuo A."/>
            <person name="Liang C."/>
            <person name="Lipzen A."/>
            <person name="Lutzoni F."/>
            <person name="Magnuson J."/>
            <person name="Mondo S."/>
            <person name="Nolan M."/>
            <person name="Ohm R."/>
            <person name="Pangilinan J."/>
            <person name="Park H.-J."/>
            <person name="Ramirez L."/>
            <person name="Alfaro M."/>
            <person name="Sun H."/>
            <person name="Tritt A."/>
            <person name="Yoshinaga Y."/>
            <person name="Zwiers L.-H."/>
            <person name="Turgeon B."/>
            <person name="Goodwin S."/>
            <person name="Spatafora J."/>
            <person name="Crous P."/>
            <person name="Grigoriev I."/>
        </authorList>
    </citation>
    <scope>NUCLEOTIDE SEQUENCE</scope>
    <source>
        <strain evidence="3">CBS 122368</strain>
    </source>
</reference>
<evidence type="ECO:0008006" key="5">
    <source>
        <dbReference type="Google" id="ProtNLM"/>
    </source>
</evidence>
<keyword evidence="2" id="KW-0812">Transmembrane</keyword>
<evidence type="ECO:0000256" key="1">
    <source>
        <dbReference type="SAM" id="MobiDB-lite"/>
    </source>
</evidence>
<name>A0A6A6ID57_9PLEO</name>
<dbReference type="PANTHER" id="PTHR35394:SF5">
    <property type="entry name" value="DUF3176 DOMAIN-CONTAINING PROTEIN"/>
    <property type="match status" value="1"/>
</dbReference>